<proteinExistence type="predicted"/>
<dbReference type="AlphaFoldDB" id="A0AAQ4DWX4"/>
<keyword evidence="3" id="KW-1185">Reference proteome</keyword>
<dbReference type="Gene3D" id="3.80.10.10">
    <property type="entry name" value="Ribonuclease Inhibitor"/>
    <property type="match status" value="2"/>
</dbReference>
<dbReference type="InterPro" id="IPR032675">
    <property type="entry name" value="LRR_dom_sf"/>
</dbReference>
<feature type="transmembrane region" description="Helical" evidence="1">
    <location>
        <begin position="20"/>
        <end position="43"/>
    </location>
</feature>
<gene>
    <name evidence="2" type="ORF">V5799_006255</name>
</gene>
<comment type="caution">
    <text evidence="2">The sequence shown here is derived from an EMBL/GenBank/DDBJ whole genome shotgun (WGS) entry which is preliminary data.</text>
</comment>
<accession>A0AAQ4DWX4</accession>
<dbReference type="Proteomes" id="UP001321473">
    <property type="component" value="Unassembled WGS sequence"/>
</dbReference>
<dbReference type="EMBL" id="JARKHS020025853">
    <property type="protein sequence ID" value="KAK8766964.1"/>
    <property type="molecule type" value="Genomic_DNA"/>
</dbReference>
<keyword evidence="1" id="KW-0812">Transmembrane</keyword>
<dbReference type="SUPFAM" id="SSF52047">
    <property type="entry name" value="RNI-like"/>
    <property type="match status" value="1"/>
</dbReference>
<sequence length="830" mass="92298">MVRLGGKMSMHLDGAVTPIVLASAIAFVMMRGSSAMAVFLYAYDGYSKYLVCPPRTLSYLYGSETCTLPTWCRTPSGRSKEDIFEACAYLYEMLAMSEHAEVIQIHHEKYGPHMRNFVRDNTLGACVWVFALSLAVLVILCMLKMIWGEIAAVVHLYKRYTAERRKGVTRNDAFHAVALALPATDTSPMEPLLAERPRVRCKDRVTRHEAGCSGDEAGVAPRDVPDDDELCITAFATLKIDAEQVVIAFDARHQRLQEDSVAIAAGHRERERGEILAVDKSVRKELTVVFAQTQLSECDSGGVDVGRQRFCQKLFGVRVMLLVFDLSDLTVGSCVFIYDCVDLLHGFVLYLQIHRSPLKKLNVRTPEASQFALESLVRAIAPRTTLEELVIDMNIYDVEAKALFAELIARSRNLRTLSVTWPRNCVVSVISYGFKLLAGDAATRIEPWLLALPENATLLTLNVDLLGFSAEECCAFFRALALNKALQNINISHLPACAGLKEICQIIRGSRLAKAIHNEDHPLSITSLPLLPECSEVTSLTVSSFHLNNSEILRRTFEILPSCNHVTSLRVCVQDCFLDMIQAAMAAYIMEARTLKDLEVHVYVDEPELEDQEHDPDAKKLLVNALASNLSLTRIALIGLPLTEDNCEFLANAFANSQNLSELSFAVLSRDSYKAFLQTLVSGIESNYRLLRVGLPICKGLNSELVAIRNITRRNPSLVTRAARFVMGDHDPYNARAVELVSGHERVLSIVQKNAGVDAREAATMVSRVLGLRCLTGLEEYMRLAGVVKRRVQCIGGRDSPVQLDELSYDCWIHIRKFLTVADVVRADCL</sequence>
<keyword evidence="1" id="KW-1133">Transmembrane helix</keyword>
<evidence type="ECO:0000313" key="2">
    <source>
        <dbReference type="EMBL" id="KAK8766964.1"/>
    </source>
</evidence>
<organism evidence="2 3">
    <name type="scientific">Amblyomma americanum</name>
    <name type="common">Lone star tick</name>
    <dbReference type="NCBI Taxonomy" id="6943"/>
    <lineage>
        <taxon>Eukaryota</taxon>
        <taxon>Metazoa</taxon>
        <taxon>Ecdysozoa</taxon>
        <taxon>Arthropoda</taxon>
        <taxon>Chelicerata</taxon>
        <taxon>Arachnida</taxon>
        <taxon>Acari</taxon>
        <taxon>Parasitiformes</taxon>
        <taxon>Ixodida</taxon>
        <taxon>Ixodoidea</taxon>
        <taxon>Ixodidae</taxon>
        <taxon>Amblyomminae</taxon>
        <taxon>Amblyomma</taxon>
    </lineage>
</organism>
<keyword evidence="1" id="KW-0472">Membrane</keyword>
<feature type="transmembrane region" description="Helical" evidence="1">
    <location>
        <begin position="123"/>
        <end position="147"/>
    </location>
</feature>
<protein>
    <submittedName>
        <fullName evidence="2">Uncharacterized protein</fullName>
    </submittedName>
</protein>
<name>A0AAQ4DWX4_AMBAM</name>
<evidence type="ECO:0000256" key="1">
    <source>
        <dbReference type="SAM" id="Phobius"/>
    </source>
</evidence>
<reference evidence="2 3" key="1">
    <citation type="journal article" date="2023" name="Arcadia Sci">
        <title>De novo assembly of a long-read Amblyomma americanum tick genome.</title>
        <authorList>
            <person name="Chou S."/>
            <person name="Poskanzer K.E."/>
            <person name="Rollins M."/>
            <person name="Thuy-Boun P.S."/>
        </authorList>
    </citation>
    <scope>NUCLEOTIDE SEQUENCE [LARGE SCALE GENOMIC DNA]</scope>
    <source>
        <strain evidence="2">F_SG_1</strain>
        <tissue evidence="2">Salivary glands</tissue>
    </source>
</reference>
<evidence type="ECO:0000313" key="3">
    <source>
        <dbReference type="Proteomes" id="UP001321473"/>
    </source>
</evidence>